<proteinExistence type="predicted"/>
<sequence>MSAGADTRGRLIVKDAAVQKTAAHLAGQLNGVSATERMTIAGIGLGAAPRARPKTEVEITGGVANITVHLALPYPAPLEKLTDHARRHIGAEVQRLTGVSVGWVDVRIDQLLVGTGERTLQ</sequence>
<dbReference type="RefSeq" id="WP_179441151.1">
    <property type="nucleotide sequence ID" value="NZ_BAAALK010000006.1"/>
</dbReference>
<evidence type="ECO:0000313" key="2">
    <source>
        <dbReference type="Proteomes" id="UP000560069"/>
    </source>
</evidence>
<comment type="caution">
    <text evidence="1">The sequence shown here is derived from an EMBL/GenBank/DDBJ whole genome shotgun (WGS) entry which is preliminary data.</text>
</comment>
<protein>
    <submittedName>
        <fullName evidence="1">Putative alkaline shock family protein YloU</fullName>
    </submittedName>
</protein>
<keyword evidence="2" id="KW-1185">Reference proteome</keyword>
<organism evidence="1 2">
    <name type="scientific">Nesterenkonia sandarakina</name>
    <dbReference type="NCBI Taxonomy" id="272918"/>
    <lineage>
        <taxon>Bacteria</taxon>
        <taxon>Bacillati</taxon>
        <taxon>Actinomycetota</taxon>
        <taxon>Actinomycetes</taxon>
        <taxon>Micrococcales</taxon>
        <taxon>Micrococcaceae</taxon>
        <taxon>Nesterenkonia</taxon>
    </lineage>
</organism>
<accession>A0A7Z0E840</accession>
<evidence type="ECO:0000313" key="1">
    <source>
        <dbReference type="EMBL" id="NYJ16154.1"/>
    </source>
</evidence>
<dbReference type="Proteomes" id="UP000560069">
    <property type="component" value="Unassembled WGS sequence"/>
</dbReference>
<reference evidence="1 2" key="1">
    <citation type="submission" date="2020-07" db="EMBL/GenBank/DDBJ databases">
        <title>Sequencing the genomes of 1000 actinobacteria strains.</title>
        <authorList>
            <person name="Klenk H.-P."/>
        </authorList>
    </citation>
    <scope>NUCLEOTIDE SEQUENCE [LARGE SCALE GENOMIC DNA]</scope>
    <source>
        <strain evidence="1 2">DSM 15664</strain>
    </source>
</reference>
<dbReference type="AlphaFoldDB" id="A0A7Z0E840"/>
<dbReference type="EMBL" id="JACCFQ010000001">
    <property type="protein sequence ID" value="NYJ16154.1"/>
    <property type="molecule type" value="Genomic_DNA"/>
</dbReference>
<gene>
    <name evidence="1" type="ORF">HNR11_000688</name>
</gene>
<name>A0A7Z0E840_9MICC</name>